<evidence type="ECO:0000256" key="1">
    <source>
        <dbReference type="ARBA" id="ARBA00000085"/>
    </source>
</evidence>
<dbReference type="InterPro" id="IPR003594">
    <property type="entry name" value="HATPase_dom"/>
</dbReference>
<protein>
    <recommendedName>
        <fullName evidence="2">histidine kinase</fullName>
        <ecNumber evidence="2">2.7.13.3</ecNumber>
    </recommendedName>
</protein>
<dbReference type="SUPFAM" id="SSF55874">
    <property type="entry name" value="ATPase domain of HSP90 chaperone/DNA topoisomerase II/histidine kinase"/>
    <property type="match status" value="1"/>
</dbReference>
<dbReference type="GO" id="GO:0000160">
    <property type="term" value="P:phosphorelay signal transduction system"/>
    <property type="evidence" value="ECO:0007669"/>
    <property type="project" value="UniProtKB-KW"/>
</dbReference>
<keyword evidence="4" id="KW-0418">Kinase</keyword>
<dbReference type="Gene3D" id="3.30.565.10">
    <property type="entry name" value="Histidine kinase-like ATPase, C-terminal domain"/>
    <property type="match status" value="1"/>
</dbReference>
<organism evidence="7 8">
    <name type="scientific">Gloeocapsopsis dulcis AAB1 = 1H9</name>
    <dbReference type="NCBI Taxonomy" id="1433147"/>
    <lineage>
        <taxon>Bacteria</taxon>
        <taxon>Bacillati</taxon>
        <taxon>Cyanobacteriota</taxon>
        <taxon>Cyanophyceae</taxon>
        <taxon>Oscillatoriophycideae</taxon>
        <taxon>Chroococcales</taxon>
        <taxon>Chroococcaceae</taxon>
        <taxon>Gloeocapsopsis</taxon>
        <taxon>Gloeocapsopsis dulcis</taxon>
    </lineage>
</organism>
<dbReference type="InterPro" id="IPR036890">
    <property type="entry name" value="HATPase_C_sf"/>
</dbReference>
<evidence type="ECO:0000313" key="8">
    <source>
        <dbReference type="Proteomes" id="UP000441797"/>
    </source>
</evidence>
<dbReference type="InterPro" id="IPR005467">
    <property type="entry name" value="His_kinase_dom"/>
</dbReference>
<accession>A0A6N8G1N4</accession>
<dbReference type="AlphaFoldDB" id="A0A6N8G1N4"/>
<dbReference type="SMART" id="SM00387">
    <property type="entry name" value="HATPase_c"/>
    <property type="match status" value="1"/>
</dbReference>
<evidence type="ECO:0000256" key="5">
    <source>
        <dbReference type="ARBA" id="ARBA00023012"/>
    </source>
</evidence>
<dbReference type="InterPro" id="IPR004358">
    <property type="entry name" value="Sig_transdc_His_kin-like_C"/>
</dbReference>
<dbReference type="PROSITE" id="PS50109">
    <property type="entry name" value="HIS_KIN"/>
    <property type="match status" value="1"/>
</dbReference>
<sequence length="93" mass="10249">MHDDRGSLIISIVQQRRCVVVHVEDNGIGITPEYLPFVFQRFWRADKARSPQTKGLGLGLAIAQTIVHQHGGKTTVCSTLGIGSCFQVYLPIT</sequence>
<dbReference type="PANTHER" id="PTHR43711:SF1">
    <property type="entry name" value="HISTIDINE KINASE 1"/>
    <property type="match status" value="1"/>
</dbReference>
<dbReference type="EC" id="2.7.13.3" evidence="2"/>
<evidence type="ECO:0000259" key="6">
    <source>
        <dbReference type="PROSITE" id="PS50109"/>
    </source>
</evidence>
<dbReference type="Pfam" id="PF02518">
    <property type="entry name" value="HATPase_c"/>
    <property type="match status" value="1"/>
</dbReference>
<dbReference type="Proteomes" id="UP000441797">
    <property type="component" value="Unassembled WGS sequence"/>
</dbReference>
<proteinExistence type="predicted"/>
<dbReference type="EMBL" id="NAPY01000041">
    <property type="protein sequence ID" value="MUL38505.1"/>
    <property type="molecule type" value="Genomic_DNA"/>
</dbReference>
<gene>
    <name evidence="7" type="ORF">BWI75_19795</name>
</gene>
<comment type="caution">
    <text evidence="7">The sequence shown here is derived from an EMBL/GenBank/DDBJ whole genome shotgun (WGS) entry which is preliminary data.</text>
</comment>
<evidence type="ECO:0000256" key="2">
    <source>
        <dbReference type="ARBA" id="ARBA00012438"/>
    </source>
</evidence>
<name>A0A6N8G1N4_9CHRO</name>
<evidence type="ECO:0000256" key="3">
    <source>
        <dbReference type="ARBA" id="ARBA00022679"/>
    </source>
</evidence>
<keyword evidence="3" id="KW-0808">Transferase</keyword>
<reference evidence="7 8" key="1">
    <citation type="journal article" date="2019" name="Front. Microbiol.">
        <title>Genomic Features for Desiccation Tolerance and Sugar Biosynthesis in the Extremophile Gloeocapsopsis sp. UTEX B3054.</title>
        <authorList>
            <person name="Urrejola C."/>
            <person name="Alcorta J."/>
            <person name="Salas L."/>
            <person name="Vasquez M."/>
            <person name="Polz M.F."/>
            <person name="Vicuna R."/>
            <person name="Diez B."/>
        </authorList>
    </citation>
    <scope>NUCLEOTIDE SEQUENCE [LARGE SCALE GENOMIC DNA]</scope>
    <source>
        <strain evidence="7 8">1H9</strain>
    </source>
</reference>
<keyword evidence="5" id="KW-0902">Two-component regulatory system</keyword>
<feature type="domain" description="Histidine kinase" evidence="6">
    <location>
        <begin position="1"/>
        <end position="93"/>
    </location>
</feature>
<dbReference type="PANTHER" id="PTHR43711">
    <property type="entry name" value="TWO-COMPONENT HISTIDINE KINASE"/>
    <property type="match status" value="1"/>
</dbReference>
<evidence type="ECO:0000256" key="4">
    <source>
        <dbReference type="ARBA" id="ARBA00022777"/>
    </source>
</evidence>
<dbReference type="GO" id="GO:0004673">
    <property type="term" value="F:protein histidine kinase activity"/>
    <property type="evidence" value="ECO:0007669"/>
    <property type="project" value="UniProtKB-EC"/>
</dbReference>
<comment type="catalytic activity">
    <reaction evidence="1">
        <text>ATP + protein L-histidine = ADP + protein N-phospho-L-histidine.</text>
        <dbReference type="EC" id="2.7.13.3"/>
    </reaction>
</comment>
<dbReference type="PRINTS" id="PR00344">
    <property type="entry name" value="BCTRLSENSOR"/>
</dbReference>
<dbReference type="InterPro" id="IPR050736">
    <property type="entry name" value="Sensor_HK_Regulatory"/>
</dbReference>
<dbReference type="CDD" id="cd00075">
    <property type="entry name" value="HATPase"/>
    <property type="match status" value="1"/>
</dbReference>
<keyword evidence="8" id="KW-1185">Reference proteome</keyword>
<evidence type="ECO:0000313" key="7">
    <source>
        <dbReference type="EMBL" id="MUL38505.1"/>
    </source>
</evidence>